<dbReference type="Gene3D" id="3.30.1740.10">
    <property type="entry name" value="Zinc finger, PARP-type"/>
    <property type="match status" value="1"/>
</dbReference>
<dbReference type="SUPFAM" id="SSF57716">
    <property type="entry name" value="Glucocorticoid receptor-like (DNA-binding domain)"/>
    <property type="match status" value="1"/>
</dbReference>
<evidence type="ECO:0000256" key="1">
    <source>
        <dbReference type="ARBA" id="ARBA00004123"/>
    </source>
</evidence>
<evidence type="ECO:0000313" key="8">
    <source>
        <dbReference type="Proteomes" id="UP001153555"/>
    </source>
</evidence>
<dbReference type="Pfam" id="PF00645">
    <property type="entry name" value="zf-PARP"/>
    <property type="match status" value="1"/>
</dbReference>
<evidence type="ECO:0000256" key="5">
    <source>
        <dbReference type="ARBA" id="ARBA00023242"/>
    </source>
</evidence>
<keyword evidence="3" id="KW-0863">Zinc-finger</keyword>
<dbReference type="Proteomes" id="UP001153555">
    <property type="component" value="Unassembled WGS sequence"/>
</dbReference>
<accession>A0A9N7NLQ8</accession>
<dbReference type="AlphaFoldDB" id="A0A9N7NLQ8"/>
<evidence type="ECO:0000256" key="4">
    <source>
        <dbReference type="ARBA" id="ARBA00022833"/>
    </source>
</evidence>
<dbReference type="PANTHER" id="PTHR12083:SF9">
    <property type="entry name" value="BIFUNCTIONAL POLYNUCLEOTIDE PHOSPHATASE_KINASE"/>
    <property type="match status" value="1"/>
</dbReference>
<comment type="caution">
    <text evidence="7">The sequence shown here is derived from an EMBL/GenBank/DDBJ whole genome shotgun (WGS) entry which is preliminary data.</text>
</comment>
<organism evidence="7 8">
    <name type="scientific">Striga hermonthica</name>
    <name type="common">Purple witchweed</name>
    <name type="synonym">Buchnera hermonthica</name>
    <dbReference type="NCBI Taxonomy" id="68872"/>
    <lineage>
        <taxon>Eukaryota</taxon>
        <taxon>Viridiplantae</taxon>
        <taxon>Streptophyta</taxon>
        <taxon>Embryophyta</taxon>
        <taxon>Tracheophyta</taxon>
        <taxon>Spermatophyta</taxon>
        <taxon>Magnoliopsida</taxon>
        <taxon>eudicotyledons</taxon>
        <taxon>Gunneridae</taxon>
        <taxon>Pentapetalae</taxon>
        <taxon>asterids</taxon>
        <taxon>lamiids</taxon>
        <taxon>Lamiales</taxon>
        <taxon>Orobanchaceae</taxon>
        <taxon>Buchnereae</taxon>
        <taxon>Striga</taxon>
    </lineage>
</organism>
<evidence type="ECO:0000256" key="2">
    <source>
        <dbReference type="ARBA" id="ARBA00022723"/>
    </source>
</evidence>
<keyword evidence="8" id="KW-1185">Reference proteome</keyword>
<feature type="domain" description="PARP-type" evidence="6">
    <location>
        <begin position="66"/>
        <end position="148"/>
    </location>
</feature>
<keyword evidence="5" id="KW-0539">Nucleus</keyword>
<dbReference type="InterPro" id="IPR036957">
    <property type="entry name" value="Znf_PARP_sf"/>
</dbReference>
<evidence type="ECO:0000256" key="3">
    <source>
        <dbReference type="ARBA" id="ARBA00022771"/>
    </source>
</evidence>
<protein>
    <submittedName>
        <fullName evidence="7">Polynucleotide 3-phosphatase ZDP</fullName>
    </submittedName>
</protein>
<name>A0A9N7NLQ8_STRHE</name>
<dbReference type="GO" id="GO:0046404">
    <property type="term" value="F:ATP-dependent polydeoxyribonucleotide 5'-hydroxyl-kinase activity"/>
    <property type="evidence" value="ECO:0007669"/>
    <property type="project" value="TreeGrafter"/>
</dbReference>
<dbReference type="GO" id="GO:0006281">
    <property type="term" value="P:DNA repair"/>
    <property type="evidence" value="ECO:0007669"/>
    <property type="project" value="TreeGrafter"/>
</dbReference>
<dbReference type="SMART" id="SM01336">
    <property type="entry name" value="zf-PARP"/>
    <property type="match status" value="1"/>
</dbReference>
<dbReference type="GO" id="GO:0003690">
    <property type="term" value="F:double-stranded DNA binding"/>
    <property type="evidence" value="ECO:0007669"/>
    <property type="project" value="TreeGrafter"/>
</dbReference>
<sequence length="172" mass="18517">MLISSNGFTLASVLRNPNASRLTNLAVDFNRVPRTVSPDSSRVLLIIVSSAAMSSSSSSPPASVKIVAEYAKSGRSSCNKCSKAIDSKSLRLGMVSKDPRGFDMTKWHLQCFPFSSSGSVSSAEAITGFSSLNSNDQKSVQELLNELGQTSDKVTMGYHGEIRMLYTYCELS</sequence>
<keyword evidence="4" id="KW-0862">Zinc</keyword>
<proteinExistence type="predicted"/>
<dbReference type="InterPro" id="IPR001510">
    <property type="entry name" value="Znf_PARP"/>
</dbReference>
<dbReference type="OrthoDB" id="19045at2759"/>
<dbReference type="PROSITE" id="PS50064">
    <property type="entry name" value="ZF_PARP_2"/>
    <property type="match status" value="1"/>
</dbReference>
<keyword evidence="2" id="KW-0479">Metal-binding</keyword>
<reference evidence="7" key="1">
    <citation type="submission" date="2019-12" db="EMBL/GenBank/DDBJ databases">
        <authorList>
            <person name="Scholes J."/>
        </authorList>
    </citation>
    <scope>NUCLEOTIDE SEQUENCE</scope>
</reference>
<dbReference type="EMBL" id="CACSLK010027833">
    <property type="protein sequence ID" value="CAA0832347.1"/>
    <property type="molecule type" value="Genomic_DNA"/>
</dbReference>
<dbReference type="GO" id="GO:0046403">
    <property type="term" value="F:polynucleotide 3'-phosphatase activity"/>
    <property type="evidence" value="ECO:0007669"/>
    <property type="project" value="TreeGrafter"/>
</dbReference>
<dbReference type="GO" id="GO:0008270">
    <property type="term" value="F:zinc ion binding"/>
    <property type="evidence" value="ECO:0007669"/>
    <property type="project" value="UniProtKB-KW"/>
</dbReference>
<comment type="subcellular location">
    <subcellularLocation>
        <location evidence="1">Nucleus</location>
    </subcellularLocation>
</comment>
<dbReference type="GO" id="GO:0005634">
    <property type="term" value="C:nucleus"/>
    <property type="evidence" value="ECO:0007669"/>
    <property type="project" value="UniProtKB-SubCell"/>
</dbReference>
<dbReference type="PANTHER" id="PTHR12083">
    <property type="entry name" value="BIFUNCTIONAL POLYNUCLEOTIDE PHOSPHATASE/KINASE"/>
    <property type="match status" value="1"/>
</dbReference>
<evidence type="ECO:0000313" key="7">
    <source>
        <dbReference type="EMBL" id="CAA0832347.1"/>
    </source>
</evidence>
<gene>
    <name evidence="7" type="ORF">SHERM_27644</name>
</gene>
<evidence type="ECO:0000259" key="6">
    <source>
        <dbReference type="PROSITE" id="PS50064"/>
    </source>
</evidence>